<feature type="chain" id="PRO_5031487299" description="Photosystem I reaction center subunit III" evidence="14">
    <location>
        <begin position="32"/>
        <end position="192"/>
    </location>
</feature>
<sequence length="192" mass="21383">MYFFGDCIVKKIVTFLSILLLVFSNPITSYAEVSGLVPCNDSAKFNKRLKNTVKKLETRLSKYDPGTPPSLAIQQQIQKTQIRFDKYSQSGVLCGSDGLPHLVTDGRWNHAGEFMLPGLLFIYITGWIGWVGRSYLQAVSMTSKPVEKEIIIDVPLAMKFSLSGFIWPLAALQEFTSGKLLASNDDITVSPR</sequence>
<gene>
    <name evidence="15" type="primary">psaF</name>
</gene>
<evidence type="ECO:0000313" key="15">
    <source>
        <dbReference type="EMBL" id="QQY85323.1"/>
    </source>
</evidence>
<evidence type="ECO:0000256" key="4">
    <source>
        <dbReference type="ARBA" id="ARBA00022531"/>
    </source>
</evidence>
<evidence type="ECO:0000256" key="7">
    <source>
        <dbReference type="ARBA" id="ARBA00022836"/>
    </source>
</evidence>
<evidence type="ECO:0000256" key="9">
    <source>
        <dbReference type="ARBA" id="ARBA00023078"/>
    </source>
</evidence>
<reference evidence="15" key="1">
    <citation type="submission" date="2020-11" db="EMBL/GenBank/DDBJ databases">
        <title>Complete plastid genome of Cumathamnion serrulatum (Ceramiales, Florideophyceae, Rhodophyta).</title>
        <authorList>
            <person name="Kim H."/>
            <person name="Yoon H.S."/>
        </authorList>
    </citation>
    <scope>NUCLEOTIDE SEQUENCE</scope>
</reference>
<dbReference type="GO" id="GO:0009538">
    <property type="term" value="C:photosystem I reaction center"/>
    <property type="evidence" value="ECO:0007669"/>
    <property type="project" value="UniProtKB-UniRule"/>
</dbReference>
<keyword evidence="10" id="KW-0472">Membrane</keyword>
<dbReference type="Pfam" id="PF02507">
    <property type="entry name" value="PSI_PsaF"/>
    <property type="match status" value="1"/>
</dbReference>
<comment type="similarity">
    <text evidence="2 13">Belongs to the PsaF family.</text>
</comment>
<evidence type="ECO:0000256" key="11">
    <source>
        <dbReference type="ARBA" id="ARBA00025576"/>
    </source>
</evidence>
<dbReference type="GO" id="GO:0009535">
    <property type="term" value="C:chloroplast thylakoid membrane"/>
    <property type="evidence" value="ECO:0007669"/>
    <property type="project" value="UniProtKB-SubCell"/>
</dbReference>
<dbReference type="SUPFAM" id="SSF81536">
    <property type="entry name" value="Subunit III of photosystem I reaction centre, PsaF"/>
    <property type="match status" value="1"/>
</dbReference>
<protein>
    <recommendedName>
        <fullName evidence="3 13">Photosystem I reaction center subunit III</fullName>
    </recommendedName>
    <alternativeName>
        <fullName evidence="12 13">PSI-F</fullName>
    </alternativeName>
</protein>
<dbReference type="GeneID" id="67159657"/>
<dbReference type="InterPro" id="IPR036577">
    <property type="entry name" value="PSI_PsaF_sf"/>
</dbReference>
<name>A0A7U1G3T3_9FLOR</name>
<dbReference type="EMBL" id="MW292565">
    <property type="protein sequence ID" value="QQY85323.1"/>
    <property type="molecule type" value="Genomic_DNA"/>
</dbReference>
<dbReference type="PANTHER" id="PTHR34939">
    <property type="entry name" value="PHOTOSYSTEM I REACTION CENTER SUBUNIT III, CHLOROPLASTIC"/>
    <property type="match status" value="1"/>
</dbReference>
<evidence type="ECO:0000256" key="1">
    <source>
        <dbReference type="ARBA" id="ARBA00004334"/>
    </source>
</evidence>
<dbReference type="InterPro" id="IPR003666">
    <property type="entry name" value="PSI_PsaF"/>
</dbReference>
<dbReference type="RefSeq" id="YP_010155932.1">
    <property type="nucleotide sequence ID" value="NC_057222.1"/>
</dbReference>
<evidence type="ECO:0000256" key="13">
    <source>
        <dbReference type="RuleBase" id="RU368107"/>
    </source>
</evidence>
<evidence type="ECO:0000256" key="3">
    <source>
        <dbReference type="ARBA" id="ARBA00016492"/>
    </source>
</evidence>
<evidence type="ECO:0000256" key="2">
    <source>
        <dbReference type="ARBA" id="ARBA00008386"/>
    </source>
</evidence>
<keyword evidence="5" id="KW-0812">Transmembrane</keyword>
<keyword evidence="9" id="KW-0793">Thylakoid</keyword>
<organism evidence="15">
    <name type="scientific">Cumathamnion serrulatum</name>
    <dbReference type="NCBI Taxonomy" id="1206573"/>
    <lineage>
        <taxon>Eukaryota</taxon>
        <taxon>Rhodophyta</taxon>
        <taxon>Florideophyceae</taxon>
        <taxon>Rhodymeniophycidae</taxon>
        <taxon>Ceramiales</taxon>
        <taxon>Delesseriaceae</taxon>
        <taxon>Cumathamnion</taxon>
    </lineage>
</organism>
<proteinExistence type="inferred from homology"/>
<comment type="function">
    <text evidence="11">Probably participates in efficiency of electron transfer from plastocyanin to P700 (or cytochrome c553 in algae and cyanobacteria). This plastocyanin-docking protein contributes to the specific association of plastocyanin to PSI.</text>
</comment>
<feature type="signal peptide" evidence="14">
    <location>
        <begin position="1"/>
        <end position="31"/>
    </location>
</feature>
<evidence type="ECO:0000256" key="12">
    <source>
        <dbReference type="ARBA" id="ARBA00033433"/>
    </source>
</evidence>
<dbReference type="PANTHER" id="PTHR34939:SF1">
    <property type="entry name" value="PHOTOSYSTEM I REACTION CENTER SUBUNIT III, CHLOROPLASTIC"/>
    <property type="match status" value="1"/>
</dbReference>
<keyword evidence="7 13" id="KW-0603">Photosystem I</keyword>
<keyword evidence="4 13" id="KW-0602">Photosynthesis</keyword>
<keyword evidence="6 14" id="KW-0732">Signal</keyword>
<evidence type="ECO:0000256" key="14">
    <source>
        <dbReference type="SAM" id="SignalP"/>
    </source>
</evidence>
<geneLocation type="plastid" evidence="15"/>
<keyword evidence="15" id="KW-0934">Plastid</keyword>
<accession>A0A7U1G3T3</accession>
<comment type="subcellular location">
    <subcellularLocation>
        <location evidence="1">Plastid</location>
        <location evidence="1">Chloroplast thylakoid membrane</location>
    </subcellularLocation>
</comment>
<dbReference type="FunFam" id="1.10.8.110:FF:000001">
    <property type="entry name" value="Photosystem I reaction center subunit III"/>
    <property type="match status" value="1"/>
</dbReference>
<dbReference type="GO" id="GO:0015979">
    <property type="term" value="P:photosynthesis"/>
    <property type="evidence" value="ECO:0007669"/>
    <property type="project" value="UniProtKB-UniRule"/>
</dbReference>
<evidence type="ECO:0000256" key="8">
    <source>
        <dbReference type="ARBA" id="ARBA00022989"/>
    </source>
</evidence>
<dbReference type="Gene3D" id="1.10.8.110">
    <property type="entry name" value="Photosystem I PsaF, reaction centre subunit III"/>
    <property type="match status" value="1"/>
</dbReference>
<keyword evidence="8" id="KW-1133">Transmembrane helix</keyword>
<dbReference type="AlphaFoldDB" id="A0A7U1G3T3"/>
<evidence type="ECO:0000256" key="6">
    <source>
        <dbReference type="ARBA" id="ARBA00022729"/>
    </source>
</evidence>
<evidence type="ECO:0000256" key="5">
    <source>
        <dbReference type="ARBA" id="ARBA00022692"/>
    </source>
</evidence>
<evidence type="ECO:0000256" key="10">
    <source>
        <dbReference type="ARBA" id="ARBA00023136"/>
    </source>
</evidence>
<comment type="function">
    <text evidence="13">Participates in efficiency of electron transfer from plastocyanin to P700 (or cytochrome c553 in algae and cyanobacteria). This plastocyanin-docking protein contributes to the specific association of plastocyanin to PSI.</text>
</comment>